<dbReference type="Proteomes" id="UP000031572">
    <property type="component" value="Unassembled WGS sequence"/>
</dbReference>
<evidence type="ECO:0000313" key="2">
    <source>
        <dbReference type="EMBL" id="KIF81541.1"/>
    </source>
</evidence>
<keyword evidence="3" id="KW-1185">Reference proteome</keyword>
<protein>
    <submittedName>
        <fullName evidence="2">Uncharacterized protein</fullName>
    </submittedName>
</protein>
<evidence type="ECO:0000256" key="1">
    <source>
        <dbReference type="SAM" id="Phobius"/>
    </source>
</evidence>
<sequence length="88" mass="10117">MELIEAERRQLLFGAQPQYEGHVGVAPVMVLPCEATVQAALHINMERRPSMTERCKEERIAHSLFFIFSDVGMRVLLIFIATHFLDFL</sequence>
<comment type="caution">
    <text evidence="2">The sequence shown here is derived from an EMBL/GenBank/DDBJ whole genome shotgun (WGS) entry which is preliminary data.</text>
</comment>
<keyword evidence="1" id="KW-0812">Transmembrane</keyword>
<accession>A0A0C2BU15</accession>
<gene>
    <name evidence="2" type="ORF">TSA66_13190</name>
</gene>
<dbReference type="AlphaFoldDB" id="A0A0C2BU15"/>
<keyword evidence="1" id="KW-0472">Membrane</keyword>
<proteinExistence type="predicted"/>
<keyword evidence="1" id="KW-1133">Transmembrane helix</keyword>
<reference evidence="2 3" key="1">
    <citation type="submission" date="2014-12" db="EMBL/GenBank/DDBJ databases">
        <title>Denitrispirillum autotrophicum gen. nov., sp. nov., Denitrifying, Facultatively Autotrophic Bacteria Isolated from Rice Paddy Soil.</title>
        <authorList>
            <person name="Ishii S."/>
            <person name="Ashida N."/>
            <person name="Ohno H."/>
            <person name="Otsuka S."/>
            <person name="Yokota A."/>
            <person name="Senoo K."/>
        </authorList>
    </citation>
    <scope>NUCLEOTIDE SEQUENCE [LARGE SCALE GENOMIC DNA]</scope>
    <source>
        <strain evidence="2 3">TSA66</strain>
    </source>
</reference>
<name>A0A0C2BU15_9BURK</name>
<evidence type="ECO:0000313" key="3">
    <source>
        <dbReference type="Proteomes" id="UP000031572"/>
    </source>
</evidence>
<organism evidence="2 3">
    <name type="scientific">Noviherbaspirillum autotrophicum</name>
    <dbReference type="NCBI Taxonomy" id="709839"/>
    <lineage>
        <taxon>Bacteria</taxon>
        <taxon>Pseudomonadati</taxon>
        <taxon>Pseudomonadota</taxon>
        <taxon>Betaproteobacteria</taxon>
        <taxon>Burkholderiales</taxon>
        <taxon>Oxalobacteraceae</taxon>
        <taxon>Noviherbaspirillum</taxon>
    </lineage>
</organism>
<dbReference type="EMBL" id="JWJG01000028">
    <property type="protein sequence ID" value="KIF81541.1"/>
    <property type="molecule type" value="Genomic_DNA"/>
</dbReference>
<feature type="transmembrane region" description="Helical" evidence="1">
    <location>
        <begin position="64"/>
        <end position="85"/>
    </location>
</feature>
<dbReference type="STRING" id="709839.TSA66_13190"/>